<keyword evidence="3" id="KW-1185">Reference proteome</keyword>
<protein>
    <submittedName>
        <fullName evidence="2">Putative membrane protein</fullName>
    </submittedName>
</protein>
<name>A0A069CQU0_WEIOS</name>
<keyword evidence="1" id="KW-1133">Transmembrane helix</keyword>
<dbReference type="PANTHER" id="PTHR40076">
    <property type="entry name" value="MEMBRANE PROTEIN-RELATED"/>
    <property type="match status" value="1"/>
</dbReference>
<dbReference type="OrthoDB" id="9784844at2"/>
<evidence type="ECO:0000313" key="2">
    <source>
        <dbReference type="EMBL" id="GAK30070.1"/>
    </source>
</evidence>
<dbReference type="AlphaFoldDB" id="A0A069CQU0"/>
<dbReference type="PANTHER" id="PTHR40076:SF1">
    <property type="entry name" value="MEMBRANE PROTEIN"/>
    <property type="match status" value="1"/>
</dbReference>
<feature type="transmembrane region" description="Helical" evidence="1">
    <location>
        <begin position="121"/>
        <end position="145"/>
    </location>
</feature>
<dbReference type="Proteomes" id="UP000030643">
    <property type="component" value="Unassembled WGS sequence"/>
</dbReference>
<dbReference type="EMBL" id="DF820484">
    <property type="protein sequence ID" value="GAK30070.1"/>
    <property type="molecule type" value="Genomic_DNA"/>
</dbReference>
<keyword evidence="1" id="KW-0812">Transmembrane</keyword>
<dbReference type="STRING" id="1329250.WOSG25_011620"/>
<evidence type="ECO:0000313" key="3">
    <source>
        <dbReference type="Proteomes" id="UP000030643"/>
    </source>
</evidence>
<dbReference type="eggNOG" id="COG5523">
    <property type="taxonomic scope" value="Bacteria"/>
</dbReference>
<accession>A0A069CQU0</accession>
<gene>
    <name evidence="2" type="ORF">WOSG25_011620</name>
</gene>
<keyword evidence="1" id="KW-0472">Membrane</keyword>
<feature type="transmembrane region" description="Helical" evidence="1">
    <location>
        <begin position="196"/>
        <end position="217"/>
    </location>
</feature>
<organism evidence="2 3">
    <name type="scientific">Weissella oryzae (strain DSM 25784 / JCM 18191 / LMG 30913 / SG25)</name>
    <dbReference type="NCBI Taxonomy" id="1329250"/>
    <lineage>
        <taxon>Bacteria</taxon>
        <taxon>Bacillati</taxon>
        <taxon>Bacillota</taxon>
        <taxon>Bacilli</taxon>
        <taxon>Lactobacillales</taxon>
        <taxon>Lactobacillaceae</taxon>
        <taxon>Weissella</taxon>
    </lineage>
</organism>
<dbReference type="InterPro" id="IPR010380">
    <property type="entry name" value="DUF975"/>
</dbReference>
<dbReference type="RefSeq" id="WP_027698211.1">
    <property type="nucleotide sequence ID" value="NZ_DF820484.1"/>
</dbReference>
<sequence length="254" mass="28751">MSSSYTIRKRARALMKLDFKTALKLSAFIIICYILQVGLNYGDQNTNPALLFDLSREHYFAGLVSYSGGTVTSSLLSAVVVGIFTLGTTWGFIEWQRTKEAPSQPYAQSVRFWHGDTIRDTVVVLGVRFILTFLWTLLLIVPGIIKNYSYSQAALIYAQDVKNGRQIASATEYLTESREMMQGHKLELFILDLTFIGWWILVGLTFGLLSIYVLPYYTAARAEFFINLQKNTNSAEQVVDVQVLQPKTNKDDEL</sequence>
<dbReference type="Pfam" id="PF06161">
    <property type="entry name" value="DUF975"/>
    <property type="match status" value="1"/>
</dbReference>
<proteinExistence type="predicted"/>
<evidence type="ECO:0000256" key="1">
    <source>
        <dbReference type="SAM" id="Phobius"/>
    </source>
</evidence>
<feature type="transmembrane region" description="Helical" evidence="1">
    <location>
        <begin position="59"/>
        <end position="87"/>
    </location>
</feature>
<feature type="transmembrane region" description="Helical" evidence="1">
    <location>
        <begin position="21"/>
        <end position="39"/>
    </location>
</feature>
<reference evidence="3" key="1">
    <citation type="journal article" date="2014" name="Genome Announc.">
        <title>Draft genome sequence of Weissella oryzae SG25T, isolated from fermented rice grains.</title>
        <authorList>
            <person name="Tanizawa Y."/>
            <person name="Fujisawa T."/>
            <person name="Mochizuki T."/>
            <person name="Kaminuma E."/>
            <person name="Suzuki Y."/>
            <person name="Nakamura Y."/>
            <person name="Tohno M."/>
        </authorList>
    </citation>
    <scope>NUCLEOTIDE SEQUENCE [LARGE SCALE GENOMIC DNA]</scope>
    <source>
        <strain evidence="3">DSM 25784 / JCM 18191 / LMG 30913 / SG25</strain>
    </source>
</reference>